<keyword evidence="2" id="KW-0804">Transcription</keyword>
<dbReference type="EMBL" id="KL205794">
    <property type="protein sequence ID" value="KFV74457.1"/>
    <property type="molecule type" value="Genomic_DNA"/>
</dbReference>
<evidence type="ECO:0000256" key="2">
    <source>
        <dbReference type="ARBA" id="ARBA00023163"/>
    </source>
</evidence>
<gene>
    <name evidence="4" type="ORF">N308_04276</name>
</gene>
<sequence>NSSADHRVQLDLGLWDKFSELATKCIIKIVEFAKR</sequence>
<protein>
    <submittedName>
        <fullName evidence="4">Retinoic acid receptor gamma</fullName>
    </submittedName>
</protein>
<dbReference type="SUPFAM" id="SSF48508">
    <property type="entry name" value="Nuclear receptor ligand-binding domain"/>
    <property type="match status" value="1"/>
</dbReference>
<dbReference type="AlphaFoldDB" id="A0A093H607"/>
<keyword evidence="5" id="KW-1185">Reference proteome</keyword>
<dbReference type="InterPro" id="IPR035500">
    <property type="entry name" value="NHR-like_dom_sf"/>
</dbReference>
<feature type="non-terminal residue" evidence="4">
    <location>
        <position position="35"/>
    </location>
</feature>
<organism evidence="4 5">
    <name type="scientific">Struthio camelus australis</name>
    <dbReference type="NCBI Taxonomy" id="441894"/>
    <lineage>
        <taxon>Eukaryota</taxon>
        <taxon>Metazoa</taxon>
        <taxon>Chordata</taxon>
        <taxon>Craniata</taxon>
        <taxon>Vertebrata</taxon>
        <taxon>Euteleostomi</taxon>
        <taxon>Archelosauria</taxon>
        <taxon>Archosauria</taxon>
        <taxon>Dinosauria</taxon>
        <taxon>Saurischia</taxon>
        <taxon>Theropoda</taxon>
        <taxon>Coelurosauria</taxon>
        <taxon>Aves</taxon>
        <taxon>Palaeognathae</taxon>
        <taxon>Struthioniformes</taxon>
        <taxon>Struthionidae</taxon>
        <taxon>Struthio</taxon>
    </lineage>
</organism>
<evidence type="ECO:0000313" key="4">
    <source>
        <dbReference type="EMBL" id="KFV74457.1"/>
    </source>
</evidence>
<proteinExistence type="predicted"/>
<feature type="non-terminal residue" evidence="4">
    <location>
        <position position="1"/>
    </location>
</feature>
<keyword evidence="1" id="KW-0805">Transcription regulation</keyword>
<evidence type="ECO:0000313" key="5">
    <source>
        <dbReference type="Proteomes" id="UP000053584"/>
    </source>
</evidence>
<dbReference type="Proteomes" id="UP000053584">
    <property type="component" value="Unassembled WGS sequence"/>
</dbReference>
<keyword evidence="3 4" id="KW-0675">Receptor</keyword>
<name>A0A093H607_STRCA</name>
<accession>A0A093H607</accession>
<reference evidence="4 5" key="1">
    <citation type="submission" date="2014-04" db="EMBL/GenBank/DDBJ databases">
        <title>Genome evolution of avian class.</title>
        <authorList>
            <person name="Zhang G."/>
            <person name="Li C."/>
        </authorList>
    </citation>
    <scope>NUCLEOTIDE SEQUENCE [LARGE SCALE GENOMIC DNA]</scope>
    <source>
        <strain evidence="4">BGI_N308</strain>
    </source>
</reference>
<evidence type="ECO:0000256" key="3">
    <source>
        <dbReference type="ARBA" id="ARBA00023170"/>
    </source>
</evidence>
<evidence type="ECO:0000256" key="1">
    <source>
        <dbReference type="ARBA" id="ARBA00023015"/>
    </source>
</evidence>